<dbReference type="SUPFAM" id="SSF53850">
    <property type="entry name" value="Periplasmic binding protein-like II"/>
    <property type="match status" value="1"/>
</dbReference>
<dbReference type="GO" id="GO:0015888">
    <property type="term" value="P:thiamine transport"/>
    <property type="evidence" value="ECO:0007669"/>
    <property type="project" value="TreeGrafter"/>
</dbReference>
<feature type="binding site" evidence="2">
    <location>
        <position position="235"/>
    </location>
    <ligand>
        <name>Fe cation</name>
        <dbReference type="ChEBI" id="CHEBI:24875"/>
    </ligand>
</feature>
<proteinExistence type="predicted"/>
<keyword evidence="2" id="KW-0408">Iron</keyword>
<dbReference type="Proteomes" id="UP000282892">
    <property type="component" value="Chromosome"/>
</dbReference>
<accession>A0A3Q9QTC1</accession>
<dbReference type="InterPro" id="IPR026045">
    <property type="entry name" value="Ferric-bd"/>
</dbReference>
<dbReference type="PANTHER" id="PTHR30006:SF2">
    <property type="entry name" value="ABC TRANSPORTER SUBSTRATE-BINDING PROTEIN"/>
    <property type="match status" value="1"/>
</dbReference>
<dbReference type="GO" id="GO:0030288">
    <property type="term" value="C:outer membrane-bounded periplasmic space"/>
    <property type="evidence" value="ECO:0007669"/>
    <property type="project" value="TreeGrafter"/>
</dbReference>
<dbReference type="PIRSF" id="PIRSF002825">
    <property type="entry name" value="CfbpA"/>
    <property type="match status" value="1"/>
</dbReference>
<dbReference type="Pfam" id="PF13343">
    <property type="entry name" value="SBP_bac_6"/>
    <property type="match status" value="1"/>
</dbReference>
<dbReference type="PROSITE" id="PS51257">
    <property type="entry name" value="PROKAR_LIPOPROTEIN"/>
    <property type="match status" value="1"/>
</dbReference>
<gene>
    <name evidence="4" type="ORF">CHR53_16930</name>
</gene>
<dbReference type="PANTHER" id="PTHR30006">
    <property type="entry name" value="THIAMINE-BINDING PERIPLASMIC PROTEIN-RELATED"/>
    <property type="match status" value="1"/>
</dbReference>
<dbReference type="GO" id="GO:0030976">
    <property type="term" value="F:thiamine pyrophosphate binding"/>
    <property type="evidence" value="ECO:0007669"/>
    <property type="project" value="TreeGrafter"/>
</dbReference>
<dbReference type="STRING" id="1193713.GCA_001636315_00214"/>
<evidence type="ECO:0000256" key="3">
    <source>
        <dbReference type="SAM" id="SignalP"/>
    </source>
</evidence>
<evidence type="ECO:0000256" key="2">
    <source>
        <dbReference type="PIRSR" id="PIRSR002825-1"/>
    </source>
</evidence>
<sequence>MFNLKKAAILIMTILLFSIVTACSSKSSSSKKKEEITVYTAIEDNQLPAYMELFKKEHPNIEVKLVRDSTGIIAAKLLAEKDNPIADVVWGQGITSLIPLDEQGMFQPYNPKGIDKILPQLKDKADPIHWVGIDAYMATFAVNTVELEKKGLPIPKSYKDLLDPKYKGLISMPNPASSGTGFLTVSAFLQLLGKDQAWDYMDKLHENIGIYTHSGSKPAKLAGQGEFPIGISFDYPSFKEKGSGAPVEVVFPEEGSGWEMEANALIKKDKIKDAAKTFLDWSVSEGFLQLVNKNFAVVSADLGNQLPDGYPKELMEKQLIQNDFQWAAQNRDSILENWTKRYDSKSEPKE</sequence>
<dbReference type="NCBIfam" id="TIGR03261">
    <property type="entry name" value="phnS2"/>
    <property type="match status" value="1"/>
</dbReference>
<dbReference type="EMBL" id="CP022572">
    <property type="protein sequence ID" value="AZU62811.1"/>
    <property type="molecule type" value="Genomic_DNA"/>
</dbReference>
<keyword evidence="5" id="KW-1185">Reference proteome</keyword>
<dbReference type="OrthoDB" id="179400at2"/>
<reference evidence="4 5" key="1">
    <citation type="submission" date="2017-07" db="EMBL/GenBank/DDBJ databases">
        <title>The complete genome sequence of Bacillus mesonae strain H20-5, an efficient strain improving plant abiotic stress resistance.</title>
        <authorList>
            <person name="Kim S.Y."/>
            <person name="Song H."/>
            <person name="Sang M.K."/>
            <person name="Weon H.-Y."/>
            <person name="Song J."/>
        </authorList>
    </citation>
    <scope>NUCLEOTIDE SEQUENCE [LARGE SCALE GENOMIC DNA]</scope>
    <source>
        <strain evidence="4 5">H20-5</strain>
    </source>
</reference>
<dbReference type="Gene3D" id="3.40.190.10">
    <property type="entry name" value="Periplasmic binding protein-like II"/>
    <property type="match status" value="2"/>
</dbReference>
<feature type="chain" id="PRO_5039187078" evidence="3">
    <location>
        <begin position="23"/>
        <end position="350"/>
    </location>
</feature>
<dbReference type="RefSeq" id="WP_127487637.1">
    <property type="nucleotide sequence ID" value="NZ_CP022572.1"/>
</dbReference>
<dbReference type="CDD" id="cd13544">
    <property type="entry name" value="PBP2_Fbp_like_1"/>
    <property type="match status" value="1"/>
</dbReference>
<dbReference type="InterPro" id="IPR017663">
    <property type="entry name" value="ABC_2-AEP-bd"/>
</dbReference>
<keyword evidence="1 3" id="KW-0732">Signal</keyword>
<keyword evidence="2" id="KW-0479">Metal-binding</keyword>
<feature type="signal peptide" evidence="3">
    <location>
        <begin position="1"/>
        <end position="22"/>
    </location>
</feature>
<dbReference type="GO" id="GO:0046872">
    <property type="term" value="F:metal ion binding"/>
    <property type="evidence" value="ECO:0007669"/>
    <property type="project" value="UniProtKB-KW"/>
</dbReference>
<dbReference type="KEGG" id="nmk:CHR53_16930"/>
<dbReference type="AlphaFoldDB" id="A0A3Q9QTC1"/>
<evidence type="ECO:0000313" key="5">
    <source>
        <dbReference type="Proteomes" id="UP000282892"/>
    </source>
</evidence>
<name>A0A3Q9QTC1_9BACI</name>
<evidence type="ECO:0000313" key="4">
    <source>
        <dbReference type="EMBL" id="AZU62811.1"/>
    </source>
</evidence>
<protein>
    <submittedName>
        <fullName evidence="4">Putative 2-aminoethylphosphonate ABC transporter substrate-binding protein</fullName>
    </submittedName>
</protein>
<evidence type="ECO:0000256" key="1">
    <source>
        <dbReference type="ARBA" id="ARBA00022729"/>
    </source>
</evidence>
<organism evidence="4 5">
    <name type="scientific">Neobacillus mesonae</name>
    <dbReference type="NCBI Taxonomy" id="1193713"/>
    <lineage>
        <taxon>Bacteria</taxon>
        <taxon>Bacillati</taxon>
        <taxon>Bacillota</taxon>
        <taxon>Bacilli</taxon>
        <taxon>Bacillales</taxon>
        <taxon>Bacillaceae</taxon>
        <taxon>Neobacillus</taxon>
    </lineage>
</organism>
<dbReference type="GO" id="GO:0030975">
    <property type="term" value="F:thiamine binding"/>
    <property type="evidence" value="ECO:0007669"/>
    <property type="project" value="TreeGrafter"/>
</dbReference>